<protein>
    <submittedName>
        <fullName evidence="2">Uncharacterized protein</fullName>
    </submittedName>
</protein>
<name>A0A7W7RDN4_9ACTN</name>
<feature type="region of interest" description="Disordered" evidence="1">
    <location>
        <begin position="23"/>
        <end position="47"/>
    </location>
</feature>
<keyword evidence="3" id="KW-1185">Reference proteome</keyword>
<evidence type="ECO:0000313" key="2">
    <source>
        <dbReference type="EMBL" id="MBB4930079.1"/>
    </source>
</evidence>
<dbReference type="Proteomes" id="UP000523007">
    <property type="component" value="Unassembled WGS sequence"/>
</dbReference>
<comment type="caution">
    <text evidence="2">The sequence shown here is derived from an EMBL/GenBank/DDBJ whole genome shotgun (WGS) entry which is preliminary data.</text>
</comment>
<dbReference type="RefSeq" id="WP_184575030.1">
    <property type="nucleotide sequence ID" value="NZ_JACHJT010000001.1"/>
</dbReference>
<sequence length="115" mass="12933">MDELTAWLRHQWDTDEQWAQATLEESVTQGSQADSGASAKTAREAEETLARIEAERRILQEYETALAQHTRDAGTGGQESETGRARIVTLECILRYLATGYRNRDGYREAWGVGD</sequence>
<gene>
    <name evidence="2" type="ORF">F4561_000899</name>
</gene>
<evidence type="ECO:0000313" key="3">
    <source>
        <dbReference type="Proteomes" id="UP000523007"/>
    </source>
</evidence>
<feature type="compositionally biased region" description="Polar residues" evidence="1">
    <location>
        <begin position="23"/>
        <end position="35"/>
    </location>
</feature>
<organism evidence="2 3">
    <name type="scientific">Lipingzhangella halophila</name>
    <dbReference type="NCBI Taxonomy" id="1783352"/>
    <lineage>
        <taxon>Bacteria</taxon>
        <taxon>Bacillati</taxon>
        <taxon>Actinomycetota</taxon>
        <taxon>Actinomycetes</taxon>
        <taxon>Streptosporangiales</taxon>
        <taxon>Nocardiopsidaceae</taxon>
        <taxon>Lipingzhangella</taxon>
    </lineage>
</organism>
<dbReference type="EMBL" id="JACHJT010000001">
    <property type="protein sequence ID" value="MBB4930079.1"/>
    <property type="molecule type" value="Genomic_DNA"/>
</dbReference>
<proteinExistence type="predicted"/>
<dbReference type="AlphaFoldDB" id="A0A7W7RDN4"/>
<evidence type="ECO:0000256" key="1">
    <source>
        <dbReference type="SAM" id="MobiDB-lite"/>
    </source>
</evidence>
<reference evidence="2 3" key="1">
    <citation type="submission" date="2020-08" db="EMBL/GenBank/DDBJ databases">
        <title>Sequencing the genomes of 1000 actinobacteria strains.</title>
        <authorList>
            <person name="Klenk H.-P."/>
        </authorList>
    </citation>
    <scope>NUCLEOTIDE SEQUENCE [LARGE SCALE GENOMIC DNA]</scope>
    <source>
        <strain evidence="2 3">DSM 102030</strain>
    </source>
</reference>
<dbReference type="InterPro" id="IPR046193">
    <property type="entry name" value="DUF6221"/>
</dbReference>
<accession>A0A7W7RDN4</accession>
<dbReference type="Pfam" id="PF19730">
    <property type="entry name" value="DUF6221"/>
    <property type="match status" value="1"/>
</dbReference>